<evidence type="ECO:0000313" key="11">
    <source>
        <dbReference type="EMBL" id="ECX3062965.1"/>
    </source>
</evidence>
<gene>
    <name evidence="6" type="ORF">A3104_20820</name>
    <name evidence="5" type="ORF">A3Y76_24585</name>
    <name evidence="7" type="ORF">A4R48_23065</name>
    <name evidence="11" type="ORF">AKH62_21895</name>
    <name evidence="12" type="ORF">AVL16_19970</name>
    <name evidence="14" type="ORF">B4W90_03300</name>
    <name evidence="13" type="ORF">B8Z46_20405</name>
    <name evidence="15" type="ORF">CHN22_21190</name>
    <name evidence="16" type="ORF">DD95_09340</name>
    <name evidence="10" type="ORF">DWU22_23715</name>
    <name evidence="9" type="ORF">DY580_17220</name>
    <name evidence="8" type="ORF">DYM27_21730</name>
    <name evidence="2" type="ORF">EHB09_22450</name>
    <name evidence="3" type="ORF">EVY71_16070</name>
    <name evidence="4" type="ORF">FQC24_20920</name>
</gene>
<evidence type="ECO:0000313" key="12">
    <source>
        <dbReference type="EMBL" id="ECY9385914.1"/>
    </source>
</evidence>
<dbReference type="EMBL" id="AAKJHJ010000023">
    <property type="protein sequence ID" value="ECS3485152.1"/>
    <property type="molecule type" value="Genomic_DNA"/>
</dbReference>
<dbReference type="EMBL" id="AAMIRC010000002">
    <property type="protein sequence ID" value="EDH7467914.1"/>
    <property type="molecule type" value="Genomic_DNA"/>
</dbReference>
<evidence type="ECO:0000313" key="7">
    <source>
        <dbReference type="EMBL" id="ECS3689018.1"/>
    </source>
</evidence>
<evidence type="ECO:0000313" key="17">
    <source>
        <dbReference type="Proteomes" id="UP000054461"/>
    </source>
</evidence>
<protein>
    <submittedName>
        <fullName evidence="12">Uncharacterized protein</fullName>
    </submittedName>
</protein>
<dbReference type="EMBL" id="AAHXBO010000024">
    <property type="protein sequence ID" value="ECB2817909.1"/>
    <property type="molecule type" value="Genomic_DNA"/>
</dbReference>
<sequence length="211" mass="24098">MKLLTSAALAASLCITSVTPAIAENIVGSVKAWQYMQADGWTSADGYDDNHMHNALYQAVVLDNYPWTNHFFLRSRDGGSLYLADKKSLTVRYIDIKPRDEYPLHLRIIYQGNNEGQGCYFAVVDDRMANYWTAVEDKLLYQYPAVENVDEKAAELKKQFTPEVMMMVKDNCVNKRQQAALAARRTEKDRELQQWVAQQSLAELCRRTGNC</sequence>
<evidence type="ECO:0000313" key="13">
    <source>
        <dbReference type="EMBL" id="EDG6486496.1"/>
    </source>
</evidence>
<feature type="signal peptide" evidence="1">
    <location>
        <begin position="1"/>
        <end position="23"/>
    </location>
</feature>
<dbReference type="EMBL" id="AAKYSK010000038">
    <property type="protein sequence ID" value="ECX3062965.1"/>
    <property type="molecule type" value="Genomic_DNA"/>
</dbReference>
<dbReference type="EMBL" id="AAKJEM010000036">
    <property type="protein sequence ID" value="ECS3000457.1"/>
    <property type="molecule type" value="Genomic_DNA"/>
</dbReference>
<dbReference type="EMBL" id="AAJASC010000023">
    <property type="protein sequence ID" value="ECK1399290.1"/>
    <property type="molecule type" value="Genomic_DNA"/>
</dbReference>
<evidence type="ECO:0000313" key="5">
    <source>
        <dbReference type="EMBL" id="ECS3000457.1"/>
    </source>
</evidence>
<dbReference type="EMBL" id="AAKJJB010000035">
    <property type="protein sequence ID" value="ECS3689018.1"/>
    <property type="molecule type" value="Genomic_DNA"/>
</dbReference>
<evidence type="ECO:0000313" key="10">
    <source>
        <dbReference type="EMBL" id="ECV5319617.1"/>
    </source>
</evidence>
<evidence type="ECO:0000313" key="3">
    <source>
        <dbReference type="EMBL" id="ECB2817909.1"/>
    </source>
</evidence>
<organism evidence="12">
    <name type="scientific">Salmonella typhimurium</name>
    <dbReference type="NCBI Taxonomy" id="90371"/>
    <lineage>
        <taxon>Bacteria</taxon>
        <taxon>Pseudomonadati</taxon>
        <taxon>Pseudomonadota</taxon>
        <taxon>Gammaproteobacteria</taxon>
        <taxon>Enterobacterales</taxon>
        <taxon>Enterobacteriaceae</taxon>
        <taxon>Salmonella</taxon>
    </lineage>
</organism>
<evidence type="ECO:0000313" key="2">
    <source>
        <dbReference type="EMBL" id="EBZ8376135.1"/>
    </source>
</evidence>
<evidence type="ECO:0000256" key="1">
    <source>
        <dbReference type="SAM" id="SignalP"/>
    </source>
</evidence>
<dbReference type="EMBL" id="AAMOFR010000025">
    <property type="protein sequence ID" value="EDJ4180530.1"/>
    <property type="molecule type" value="Genomic_DNA"/>
</dbReference>
<dbReference type="AlphaFoldDB" id="A0A0W5Y043"/>
<feature type="chain" id="PRO_5036003189" evidence="1">
    <location>
        <begin position="24"/>
        <end position="211"/>
    </location>
</feature>
<dbReference type="RefSeq" id="WP_020837117.1">
    <property type="nucleotide sequence ID" value="NZ_CP063294.1"/>
</dbReference>
<reference evidence="12" key="3">
    <citation type="submission" date="2018-07" db="EMBL/GenBank/DDBJ databases">
        <authorList>
            <consortium name="NARMS: The National Antimicrobial Resistance Monitoring System"/>
        </authorList>
    </citation>
    <scope>NUCLEOTIDE SEQUENCE</scope>
    <source>
        <strain evidence="4">CVM N18S0806</strain>
        <strain evidence="5">CVM N56971F</strain>
        <strain evidence="6">CVM N57720F</strain>
        <strain evidence="10">FSIS11811627</strain>
        <strain evidence="9">FSIS11812714</strain>
        <strain evidence="12">FSIS1504253</strain>
        <strain evidence="7">FSIS1606077</strain>
    </source>
</reference>
<dbReference type="EMBL" id="AAKMBA010000082">
    <property type="protein sequence ID" value="ECT2115989.1"/>
    <property type="molecule type" value="Genomic_DNA"/>
</dbReference>
<evidence type="ECO:0000313" key="6">
    <source>
        <dbReference type="EMBL" id="ECS3485152.1"/>
    </source>
</evidence>
<dbReference type="EMBL" id="JYVU01000020">
    <property type="protein sequence ID" value="KTZ13266.1"/>
    <property type="molecule type" value="Genomic_DNA"/>
</dbReference>
<name>A0A0W5Y043_SALTM</name>
<keyword evidence="1" id="KW-0732">Signal</keyword>
<comment type="caution">
    <text evidence="12">The sequence shown here is derived from an EMBL/GenBank/DDBJ whole genome shotgun (WGS) entry which is preliminary data.</text>
</comment>
<evidence type="ECO:0000313" key="8">
    <source>
        <dbReference type="EMBL" id="ECT2115989.1"/>
    </source>
</evidence>
<dbReference type="EMBL" id="AAKSLO010000052">
    <property type="protein sequence ID" value="ECV5319617.1"/>
    <property type="molecule type" value="Genomic_DNA"/>
</dbReference>
<proteinExistence type="predicted"/>
<evidence type="ECO:0000313" key="14">
    <source>
        <dbReference type="EMBL" id="EDH7467914.1"/>
    </source>
</evidence>
<reference evidence="11" key="2">
    <citation type="submission" date="2018-07" db="EMBL/GenBank/DDBJ databases">
        <authorList>
            <consortium name="GenomeTrakr network: Whole genome sequencing for foodborne pathogen traceback"/>
        </authorList>
    </citation>
    <scope>NUCLEOTIDE SEQUENCE</scope>
    <source>
        <strain evidence="11">15MN00354</strain>
        <strain evidence="8">FSIS11812453</strain>
        <strain evidence="13">FSIS1700237</strain>
        <strain evidence="15">FSIS1702925</strain>
        <strain evidence="14">FSIS1710628</strain>
        <strain evidence="2">FSIS21822729</strain>
        <strain evidence="3">FSIS21923391</strain>
    </source>
</reference>
<dbReference type="EMBL" id="AAHSKS010000054">
    <property type="protein sequence ID" value="EBZ8376135.1"/>
    <property type="molecule type" value="Genomic_DNA"/>
</dbReference>
<evidence type="ECO:0000313" key="4">
    <source>
        <dbReference type="EMBL" id="ECK1399290.1"/>
    </source>
</evidence>
<evidence type="ECO:0000313" key="9">
    <source>
        <dbReference type="EMBL" id="ECT2645471.1"/>
    </source>
</evidence>
<dbReference type="EMBL" id="AAMEWS010000019">
    <property type="protein sequence ID" value="EDG6486496.1"/>
    <property type="molecule type" value="Genomic_DNA"/>
</dbReference>
<accession>A0A0W5Y043</accession>
<dbReference type="Proteomes" id="UP000054461">
    <property type="component" value="Unassembled WGS sequence"/>
</dbReference>
<evidence type="ECO:0000313" key="16">
    <source>
        <dbReference type="EMBL" id="KTZ13266.1"/>
    </source>
</evidence>
<evidence type="ECO:0000313" key="15">
    <source>
        <dbReference type="EMBL" id="EDJ4180530.1"/>
    </source>
</evidence>
<dbReference type="EMBL" id="AALGGH010000018">
    <property type="protein sequence ID" value="ECY9385914.1"/>
    <property type="molecule type" value="Genomic_DNA"/>
</dbReference>
<dbReference type="EMBL" id="AAKMFH010000038">
    <property type="protein sequence ID" value="ECT2645471.1"/>
    <property type="molecule type" value="Genomic_DNA"/>
</dbReference>
<reference evidence="16 17" key="1">
    <citation type="submission" date="2014-09" db="EMBL/GenBank/DDBJ databases">
        <title>Salmonella Genotype and Phenotype Association.</title>
        <authorList>
            <person name="Chen Y."/>
            <person name="Folster J."/>
            <person name="Ayers S."/>
            <person name="Kabera C."/>
            <person name="Li C."/>
            <person name="Mukherjee S."/>
            <person name="Lam C."/>
            <person name="Zhao S."/>
            <person name="McDermott P."/>
        </authorList>
    </citation>
    <scope>NUCLEOTIDE SEQUENCE [LARGE SCALE GENOMIC DNA]</scope>
    <source>
        <strain evidence="16 17">CVM N32045</strain>
    </source>
</reference>